<feature type="domain" description="C2H2-type" evidence="9">
    <location>
        <begin position="547"/>
        <end position="574"/>
    </location>
</feature>
<evidence type="ECO:0000256" key="6">
    <source>
        <dbReference type="ARBA" id="ARBA00023125"/>
    </source>
</evidence>
<keyword evidence="6" id="KW-0238">DNA-binding</keyword>
<evidence type="ECO:0000313" key="11">
    <source>
        <dbReference type="Proteomes" id="UP001153292"/>
    </source>
</evidence>
<dbReference type="PANTHER" id="PTHR24404">
    <property type="entry name" value="ZINC FINGER PROTEIN"/>
    <property type="match status" value="1"/>
</dbReference>
<name>A0ABN8B426_CHISP</name>
<evidence type="ECO:0000256" key="8">
    <source>
        <dbReference type="PROSITE-ProRule" id="PRU00042"/>
    </source>
</evidence>
<keyword evidence="5" id="KW-0862">Zinc</keyword>
<protein>
    <recommendedName>
        <fullName evidence="9">C2H2-type domain-containing protein</fullName>
    </recommendedName>
</protein>
<accession>A0ABN8B426</accession>
<evidence type="ECO:0000313" key="10">
    <source>
        <dbReference type="EMBL" id="CAH0400884.1"/>
    </source>
</evidence>
<dbReference type="PROSITE" id="PS00028">
    <property type="entry name" value="ZINC_FINGER_C2H2_1"/>
    <property type="match status" value="2"/>
</dbReference>
<dbReference type="PANTHER" id="PTHR24404:SF114">
    <property type="entry name" value="KLUMPFUSS, ISOFORM B-RELATED"/>
    <property type="match status" value="1"/>
</dbReference>
<keyword evidence="11" id="KW-1185">Reference proteome</keyword>
<dbReference type="SMART" id="SM00355">
    <property type="entry name" value="ZnF_C2H2"/>
    <property type="match status" value="3"/>
</dbReference>
<evidence type="ECO:0000259" key="9">
    <source>
        <dbReference type="PROSITE" id="PS50157"/>
    </source>
</evidence>
<keyword evidence="2" id="KW-0479">Metal-binding</keyword>
<comment type="subcellular location">
    <subcellularLocation>
        <location evidence="1">Nucleus</location>
    </subcellularLocation>
</comment>
<feature type="domain" description="C2H2-type" evidence="9">
    <location>
        <begin position="642"/>
        <end position="670"/>
    </location>
</feature>
<evidence type="ECO:0000256" key="2">
    <source>
        <dbReference type="ARBA" id="ARBA00022723"/>
    </source>
</evidence>
<dbReference type="SUPFAM" id="SSF57667">
    <property type="entry name" value="beta-beta-alpha zinc fingers"/>
    <property type="match status" value="1"/>
</dbReference>
<organism evidence="10 11">
    <name type="scientific">Chilo suppressalis</name>
    <name type="common">Asiatic rice borer moth</name>
    <dbReference type="NCBI Taxonomy" id="168631"/>
    <lineage>
        <taxon>Eukaryota</taxon>
        <taxon>Metazoa</taxon>
        <taxon>Ecdysozoa</taxon>
        <taxon>Arthropoda</taxon>
        <taxon>Hexapoda</taxon>
        <taxon>Insecta</taxon>
        <taxon>Pterygota</taxon>
        <taxon>Neoptera</taxon>
        <taxon>Endopterygota</taxon>
        <taxon>Lepidoptera</taxon>
        <taxon>Glossata</taxon>
        <taxon>Ditrysia</taxon>
        <taxon>Pyraloidea</taxon>
        <taxon>Crambidae</taxon>
        <taxon>Crambinae</taxon>
        <taxon>Chilo</taxon>
    </lineage>
</organism>
<evidence type="ECO:0000256" key="4">
    <source>
        <dbReference type="ARBA" id="ARBA00022771"/>
    </source>
</evidence>
<keyword evidence="4 8" id="KW-0863">Zinc-finger</keyword>
<evidence type="ECO:0000256" key="5">
    <source>
        <dbReference type="ARBA" id="ARBA00022833"/>
    </source>
</evidence>
<dbReference type="InterPro" id="IPR013087">
    <property type="entry name" value="Znf_C2H2_type"/>
</dbReference>
<dbReference type="EMBL" id="OU963911">
    <property type="protein sequence ID" value="CAH0400884.1"/>
    <property type="molecule type" value="Genomic_DNA"/>
</dbReference>
<dbReference type="Proteomes" id="UP001153292">
    <property type="component" value="Chromosome 18"/>
</dbReference>
<evidence type="ECO:0000256" key="7">
    <source>
        <dbReference type="ARBA" id="ARBA00023242"/>
    </source>
</evidence>
<feature type="domain" description="C2H2-type" evidence="9">
    <location>
        <begin position="600"/>
        <end position="627"/>
    </location>
</feature>
<evidence type="ECO:0000256" key="1">
    <source>
        <dbReference type="ARBA" id="ARBA00004123"/>
    </source>
</evidence>
<keyword evidence="7" id="KW-0539">Nucleus</keyword>
<proteinExistence type="predicted"/>
<dbReference type="PROSITE" id="PS50157">
    <property type="entry name" value="ZINC_FINGER_C2H2_2"/>
    <property type="match status" value="3"/>
</dbReference>
<dbReference type="InterPro" id="IPR050589">
    <property type="entry name" value="Ikaros_C2H2-ZF"/>
</dbReference>
<sequence length="670" mass="75452">MDKNTYETYEYLPANNGDSDQFFVVQADGTFLINRQVQYVTQIENVKEVLDGVPSCTVYDVTPQQLLVDVNNSAELISVSDQYVLPDGGSNLYPNSYLVQPGSSASTEQMEENITVDQFKQLDPILNLDVTQNVKETTNCTEITLSDEQYQMLEERGWILLETNDKIYLLDTLGLHDITTNDKLIHKLKTEIESNFEENAEDSRSILLEKNLHTLGNNSIPNKEQTSFSISSDVLVVNPGSIENVPFLRNNNGEIVYNQENHGMNPDVVLSKDKVGNAELKKEETLEQLCEDTATQVLIIENDGIRREGNSLKIKSKLSLKNFPEKIVLGKTLNGKQLVARVVKPNNNVSPMEIDKHEPEQPHLETTNGRKWEIEKNPPAIHLSNLLNETEFLLIIEDLLQNNKNNCCVDDFVSAESVISQLLQIPTFKSIVTESYLVVTKTVQNEDSSGKVINKGITAVITGKVSDSKFGFVHLPYMLQNMINLCILPKSKNGQALDSSKQSLEVLHVQILESKQSGVKVSVTVNRRSIPMDWIAKVHKQLTARVYACSACAALFKTEDLLKEHQMNNCSEPDDILTIDTDEMTQTTYCVVNEGKVKSYECMQCNAKFNKLNSCKNHLKTHVSKAHDNNINETESKPNEVYKCNMCPCTYFHPSTLSKHILSRHIKMKS</sequence>
<dbReference type="InterPro" id="IPR036236">
    <property type="entry name" value="Znf_C2H2_sf"/>
</dbReference>
<keyword evidence="3" id="KW-0677">Repeat</keyword>
<evidence type="ECO:0000256" key="3">
    <source>
        <dbReference type="ARBA" id="ARBA00022737"/>
    </source>
</evidence>
<reference evidence="10" key="1">
    <citation type="submission" date="2021-12" db="EMBL/GenBank/DDBJ databases">
        <authorList>
            <person name="King R."/>
        </authorList>
    </citation>
    <scope>NUCLEOTIDE SEQUENCE</scope>
</reference>
<dbReference type="Gene3D" id="3.30.160.60">
    <property type="entry name" value="Classic Zinc Finger"/>
    <property type="match status" value="1"/>
</dbReference>
<gene>
    <name evidence="10" type="ORF">CHILSU_LOCUS4089</name>
</gene>